<feature type="domain" description="PpiC" evidence="8">
    <location>
        <begin position="230"/>
        <end position="372"/>
    </location>
</feature>
<evidence type="ECO:0000256" key="3">
    <source>
        <dbReference type="ARBA" id="ARBA00022692"/>
    </source>
</evidence>
<evidence type="ECO:0000313" key="9">
    <source>
        <dbReference type="EMBL" id="CRY99813.1"/>
    </source>
</evidence>
<organism evidence="9 10">
    <name type="scientific">Neisseria meningitidis serogroup B</name>
    <dbReference type="NCBI Taxonomy" id="491"/>
    <lineage>
        <taxon>Bacteria</taxon>
        <taxon>Pseudomonadati</taxon>
        <taxon>Pseudomonadota</taxon>
        <taxon>Betaproteobacteria</taxon>
        <taxon>Neisseriales</taxon>
        <taxon>Neisseriaceae</taxon>
        <taxon>Neisseria</taxon>
    </lineage>
</organism>
<evidence type="ECO:0000256" key="1">
    <source>
        <dbReference type="ARBA" id="ARBA00004401"/>
    </source>
</evidence>
<evidence type="ECO:0000256" key="6">
    <source>
        <dbReference type="ARBA" id="ARBA00023186"/>
    </source>
</evidence>
<dbReference type="InterPro" id="IPR027304">
    <property type="entry name" value="Trigger_fact/SurA_dom_sf"/>
</dbReference>
<comment type="similarity">
    <text evidence="7">Belongs to the PpiD chaperone family.</text>
</comment>
<dbReference type="GO" id="GO:0003755">
    <property type="term" value="F:peptidyl-prolyl cis-trans isomerase activity"/>
    <property type="evidence" value="ECO:0007669"/>
    <property type="project" value="UniProtKB-EC"/>
</dbReference>
<dbReference type="GO" id="GO:0005886">
    <property type="term" value="C:plasma membrane"/>
    <property type="evidence" value="ECO:0007669"/>
    <property type="project" value="UniProtKB-SubCell"/>
</dbReference>
<proteinExistence type="inferred from homology"/>
<keyword evidence="9" id="KW-0413">Isomerase</keyword>
<evidence type="ECO:0000256" key="4">
    <source>
        <dbReference type="ARBA" id="ARBA00022989"/>
    </source>
</evidence>
<dbReference type="Pfam" id="PF13145">
    <property type="entry name" value="Rotamase_2"/>
    <property type="match status" value="1"/>
</dbReference>
<keyword evidence="4" id="KW-1133">Transmembrane helix</keyword>
<dbReference type="PANTHER" id="PTHR47529">
    <property type="entry name" value="PEPTIDYL-PROLYL CIS-TRANS ISOMERASE D"/>
    <property type="match status" value="1"/>
</dbReference>
<keyword evidence="3" id="KW-0812">Transmembrane</keyword>
<keyword evidence="5" id="KW-0472">Membrane</keyword>
<evidence type="ECO:0000256" key="5">
    <source>
        <dbReference type="ARBA" id="ARBA00023136"/>
    </source>
</evidence>
<keyword evidence="2" id="KW-1003">Cell membrane</keyword>
<dbReference type="EMBL" id="CVTF01000102">
    <property type="protein sequence ID" value="CRY99813.1"/>
    <property type="molecule type" value="Genomic_DNA"/>
</dbReference>
<reference evidence="9 10" key="1">
    <citation type="submission" date="2014-11" db="EMBL/GenBank/DDBJ databases">
        <authorList>
            <person name="Diene M.Seydina."/>
        </authorList>
    </citation>
    <scope>NUCLEOTIDE SEQUENCE [LARGE SCALE GENOMIC DNA]</scope>
    <source>
        <strain evidence="9 10">Neisseria meningitidis CHUV</strain>
    </source>
</reference>
<dbReference type="Proteomes" id="UP000182715">
    <property type="component" value="Unassembled WGS sequence"/>
</dbReference>
<dbReference type="InterPro" id="IPR000297">
    <property type="entry name" value="PPIase_PpiC"/>
</dbReference>
<evidence type="ECO:0000256" key="2">
    <source>
        <dbReference type="ARBA" id="ARBA00022475"/>
    </source>
</evidence>
<dbReference type="InterPro" id="IPR052029">
    <property type="entry name" value="PpiD_chaperone"/>
</dbReference>
<sequence length="512" mass="56569">MFHSIEKYRTPAQVLLGLIALTFVGFGVSTVSHPGADYIVQVGDEKISEQSLNAAVQNEQADGGSPSRDAVFQSLLQRAYLKQGAKLMGISVSSEQIKQIIVDDPNFHDANGKFDHALLNRYLSQRHMSEDQFVEEIRDQFALQNLVNLVQNGVLVGDAQAEQLIRLTQVNRTIRSHTFNPDEFIAQVKVSEADLQKFYNANKKDYLLPKAVKLEYVALNLKDFADKQTVSETEVKNAFEERVARLPANEAKPSFEQEKAAVENELKMKKAVADFNKAKEKLGDDAFNHPSSLAEAAKNSGLKVETQETWLSRQDAQMSGMPENLINAVFSDDVLKKKHNSEVLTINSETAWVVRAKEVREEKTLPFAEAKDAVRQAYIRTEAAKLAENKAKDVLTQLNGGKAVDVKWSEVSVLGAQQARQSMPPEAYAELLKAKPANGKPAYVRLIGLPAPVIVEVQAVTPPDDIAAQLPLAKQALAQQQSANTFDLLIRYFNGKIKQTKGAQSVDNGDGQ</sequence>
<keyword evidence="6" id="KW-0143">Chaperone</keyword>
<dbReference type="Gene3D" id="1.10.4030.10">
    <property type="entry name" value="Porin chaperone SurA, peptide-binding domain"/>
    <property type="match status" value="1"/>
</dbReference>
<comment type="subcellular location">
    <subcellularLocation>
        <location evidence="1">Cell membrane</location>
        <topology evidence="1">Single-pass type II membrane protein</topology>
    </subcellularLocation>
</comment>
<protein>
    <submittedName>
        <fullName evidence="9">Peptidyl-prolyl cis-trans isomerase PpiD</fullName>
        <ecNumber evidence="9">5.2.1.8</ecNumber>
    </submittedName>
</protein>
<dbReference type="SUPFAM" id="SSF109998">
    <property type="entry name" value="Triger factor/SurA peptide-binding domain-like"/>
    <property type="match status" value="1"/>
</dbReference>
<dbReference type="EC" id="5.2.1.8" evidence="9"/>
<evidence type="ECO:0000313" key="10">
    <source>
        <dbReference type="Proteomes" id="UP000182715"/>
    </source>
</evidence>
<accession>A0A0H5QW45</accession>
<evidence type="ECO:0000259" key="8">
    <source>
        <dbReference type="Pfam" id="PF13145"/>
    </source>
</evidence>
<name>A0A0H5QW45_NEIMI</name>
<dbReference type="PANTHER" id="PTHR47529:SF1">
    <property type="entry name" value="PERIPLASMIC CHAPERONE PPID"/>
    <property type="match status" value="1"/>
</dbReference>
<evidence type="ECO:0000256" key="7">
    <source>
        <dbReference type="ARBA" id="ARBA00038408"/>
    </source>
</evidence>
<dbReference type="Pfam" id="PF13624">
    <property type="entry name" value="SurA_N_3"/>
    <property type="match status" value="1"/>
</dbReference>
<dbReference type="AlphaFoldDB" id="A0A0H5QW45"/>